<dbReference type="Pfam" id="PF13462">
    <property type="entry name" value="Thioredoxin_4"/>
    <property type="match status" value="1"/>
</dbReference>
<reference evidence="9 10" key="1">
    <citation type="submission" date="2011-09" db="EMBL/GenBank/DDBJ databases">
        <authorList>
            <consortium name="US DOE Joint Genome Institute (JGI-PGF)"/>
            <person name="Lucas S."/>
            <person name="Han J."/>
            <person name="Lapidus A."/>
            <person name="Cheng J.-F."/>
            <person name="Goodwin L."/>
            <person name="Pitluck S."/>
            <person name="Peters L."/>
            <person name="Land M.L."/>
            <person name="Hauser L."/>
            <person name="Brambilla E."/>
            <person name="Klenk H.-P."/>
            <person name="Woyke T.J."/>
        </authorList>
    </citation>
    <scope>NUCLEOTIDE SEQUENCE [LARGE SCALE GENOMIC DNA]</scope>
    <source>
        <strain evidence="9 10">K62</strain>
    </source>
</reference>
<name>I1CYL0_9PSEU</name>
<comment type="similarity">
    <text evidence="1">Belongs to the thioredoxin family. DsbA subfamily.</text>
</comment>
<evidence type="ECO:0000256" key="4">
    <source>
        <dbReference type="ARBA" id="ARBA00023157"/>
    </source>
</evidence>
<dbReference type="InterPro" id="IPR036249">
    <property type="entry name" value="Thioredoxin-like_sf"/>
</dbReference>
<dbReference type="STRING" id="928724.SacglDRAFT_00844"/>
<feature type="region of interest" description="Disordered" evidence="6">
    <location>
        <begin position="1"/>
        <end position="23"/>
    </location>
</feature>
<keyword evidence="10" id="KW-1185">Reference proteome</keyword>
<dbReference type="Gene3D" id="3.40.30.10">
    <property type="entry name" value="Glutaredoxin"/>
    <property type="match status" value="1"/>
</dbReference>
<gene>
    <name evidence="9" type="ORF">SacglDRAFT_00844</name>
</gene>
<evidence type="ECO:0000256" key="6">
    <source>
        <dbReference type="SAM" id="MobiDB-lite"/>
    </source>
</evidence>
<dbReference type="InterPro" id="IPR012336">
    <property type="entry name" value="Thioredoxin-like_fold"/>
</dbReference>
<keyword evidence="7" id="KW-0472">Membrane</keyword>
<evidence type="ECO:0000256" key="7">
    <source>
        <dbReference type="SAM" id="Phobius"/>
    </source>
</evidence>
<protein>
    <submittedName>
        <fullName evidence="9">Protein-disulfide isomerase</fullName>
    </submittedName>
</protein>
<keyword evidence="4" id="KW-1015">Disulfide bond</keyword>
<evidence type="ECO:0000313" key="9">
    <source>
        <dbReference type="EMBL" id="EIE97784.1"/>
    </source>
</evidence>
<dbReference type="PANTHER" id="PTHR13887">
    <property type="entry name" value="GLUTATHIONE S-TRANSFERASE KAPPA"/>
    <property type="match status" value="1"/>
</dbReference>
<dbReference type="eggNOG" id="COG1651">
    <property type="taxonomic scope" value="Bacteria"/>
</dbReference>
<evidence type="ECO:0000256" key="5">
    <source>
        <dbReference type="ARBA" id="ARBA00023284"/>
    </source>
</evidence>
<evidence type="ECO:0000313" key="10">
    <source>
        <dbReference type="Proteomes" id="UP000005087"/>
    </source>
</evidence>
<keyword evidence="7" id="KW-0812">Transmembrane</keyword>
<dbReference type="GO" id="GO:0016853">
    <property type="term" value="F:isomerase activity"/>
    <property type="evidence" value="ECO:0007669"/>
    <property type="project" value="UniProtKB-KW"/>
</dbReference>
<evidence type="ECO:0000259" key="8">
    <source>
        <dbReference type="Pfam" id="PF13462"/>
    </source>
</evidence>
<dbReference type="PANTHER" id="PTHR13887:SF14">
    <property type="entry name" value="DISULFIDE BOND FORMATION PROTEIN D"/>
    <property type="match status" value="1"/>
</dbReference>
<dbReference type="SUPFAM" id="SSF52833">
    <property type="entry name" value="Thioredoxin-like"/>
    <property type="match status" value="1"/>
</dbReference>
<dbReference type="GO" id="GO:0016491">
    <property type="term" value="F:oxidoreductase activity"/>
    <property type="evidence" value="ECO:0007669"/>
    <property type="project" value="UniProtKB-KW"/>
</dbReference>
<dbReference type="HOGENOM" id="CLU_000288_47_3_11"/>
<keyword evidence="9" id="KW-0413">Isomerase</keyword>
<sequence length="271" mass="28896">MGGAERTARKRRQQQLAARSDGGKAVAAARRSGDGKRIAVIVGVVVAVIAVVVGGLLWSNASKNATEGQLIPTESAQADITERRDGAVVLLGDENAPATIDVYADFLCPVCGMFEQEYGEQIKQKVASGQLLVRQHMLPMLVKKSDPPGYSMDAANAALLAADEGKFVEFHDSLFAHQPEEGKRGYDKEQLIQLGRDLGITGEAFATGVRTGKYEDLLNQEMKRVSEDPSLQQDFGGGQIGFGTPTVVANGEIVDHSDPAWLDQVVAASTS</sequence>
<keyword evidence="2" id="KW-0732">Signal</keyword>
<keyword evidence="7" id="KW-1133">Transmembrane helix</keyword>
<proteinExistence type="inferred from homology"/>
<feature type="domain" description="Thioredoxin-like fold" evidence="8">
    <location>
        <begin position="89"/>
        <end position="263"/>
    </location>
</feature>
<evidence type="ECO:0000256" key="3">
    <source>
        <dbReference type="ARBA" id="ARBA00023002"/>
    </source>
</evidence>
<feature type="transmembrane region" description="Helical" evidence="7">
    <location>
        <begin position="38"/>
        <end position="58"/>
    </location>
</feature>
<organism evidence="9 10">
    <name type="scientific">Saccharomonospora glauca K62</name>
    <dbReference type="NCBI Taxonomy" id="928724"/>
    <lineage>
        <taxon>Bacteria</taxon>
        <taxon>Bacillati</taxon>
        <taxon>Actinomycetota</taxon>
        <taxon>Actinomycetes</taxon>
        <taxon>Pseudonocardiales</taxon>
        <taxon>Pseudonocardiaceae</taxon>
        <taxon>Saccharomonospora</taxon>
    </lineage>
</organism>
<reference evidence="10" key="2">
    <citation type="submission" date="2012-01" db="EMBL/GenBank/DDBJ databases">
        <title>Noncontiguous Finished sequence of chromosome of Saccharomonospora glauca K62.</title>
        <authorList>
            <consortium name="US DOE Joint Genome Institute"/>
            <person name="Lucas S."/>
            <person name="Han J."/>
            <person name="Lapidus A."/>
            <person name="Cheng J.-F."/>
            <person name="Goodwin L."/>
            <person name="Pitluck S."/>
            <person name="Peters L."/>
            <person name="Mikhailova N."/>
            <person name="Held B."/>
            <person name="Detter J.C."/>
            <person name="Han C."/>
            <person name="Tapia R."/>
            <person name="Land M."/>
            <person name="Hauser L."/>
            <person name="Kyrpides N."/>
            <person name="Ivanova N."/>
            <person name="Pagani I."/>
            <person name="Brambilla E.-M."/>
            <person name="Klenk H.-P."/>
            <person name="Woyke T."/>
        </authorList>
    </citation>
    <scope>NUCLEOTIDE SEQUENCE [LARGE SCALE GENOMIC DNA]</scope>
    <source>
        <strain evidence="10">K62</strain>
    </source>
</reference>
<accession>I1CYL0</accession>
<keyword evidence="5" id="KW-0676">Redox-active center</keyword>
<evidence type="ECO:0000256" key="1">
    <source>
        <dbReference type="ARBA" id="ARBA00005791"/>
    </source>
</evidence>
<dbReference type="RefSeq" id="WP_005461940.1">
    <property type="nucleotide sequence ID" value="NZ_CM001484.1"/>
</dbReference>
<dbReference type="AlphaFoldDB" id="I1CYL0"/>
<dbReference type="Proteomes" id="UP000005087">
    <property type="component" value="Chromosome"/>
</dbReference>
<dbReference type="OrthoDB" id="117402at2"/>
<dbReference type="EMBL" id="CM001484">
    <property type="protein sequence ID" value="EIE97784.1"/>
    <property type="molecule type" value="Genomic_DNA"/>
</dbReference>
<keyword evidence="3" id="KW-0560">Oxidoreductase</keyword>
<dbReference type="CDD" id="cd02972">
    <property type="entry name" value="DsbA_family"/>
    <property type="match status" value="1"/>
</dbReference>
<evidence type="ECO:0000256" key="2">
    <source>
        <dbReference type="ARBA" id="ARBA00022729"/>
    </source>
</evidence>